<dbReference type="Ensembl" id="ENSSSCT00015016954.1">
    <property type="protein sequence ID" value="ENSSSCP00015006611.1"/>
    <property type="gene ID" value="ENSSSCG00015012879.1"/>
</dbReference>
<dbReference type="Ensembl" id="ENSSSCT00045066984.1">
    <property type="protein sequence ID" value="ENSSSCP00045047561.1"/>
    <property type="gene ID" value="ENSSSCG00045038602.1"/>
</dbReference>
<dbReference type="GO" id="GO:0006412">
    <property type="term" value="P:translation"/>
    <property type="evidence" value="ECO:0007669"/>
    <property type="project" value="InterPro"/>
</dbReference>
<protein>
    <submittedName>
        <fullName evidence="1">Uncharacterized protein</fullName>
    </submittedName>
</protein>
<dbReference type="Ensembl" id="ENSSSCT00025000096.1">
    <property type="protein sequence ID" value="ENSSSCP00025000055.1"/>
    <property type="gene ID" value="ENSSSCG00025000063.1"/>
</dbReference>
<dbReference type="Proteomes" id="UP000694724">
    <property type="component" value="Unplaced"/>
</dbReference>
<organism evidence="1 2">
    <name type="scientific">Sus scrofa</name>
    <name type="common">Pig</name>
    <dbReference type="NCBI Taxonomy" id="9823"/>
    <lineage>
        <taxon>Eukaryota</taxon>
        <taxon>Metazoa</taxon>
        <taxon>Chordata</taxon>
        <taxon>Craniata</taxon>
        <taxon>Vertebrata</taxon>
        <taxon>Euteleostomi</taxon>
        <taxon>Mammalia</taxon>
        <taxon>Eutheria</taxon>
        <taxon>Laurasiatheria</taxon>
        <taxon>Artiodactyla</taxon>
        <taxon>Suina</taxon>
        <taxon>Suidae</taxon>
        <taxon>Sus</taxon>
    </lineage>
</organism>
<dbReference type="Proteomes" id="UP000694723">
    <property type="component" value="Unplaced"/>
</dbReference>
<dbReference type="Ensembl" id="ENSSSCT00060068224.1">
    <property type="protein sequence ID" value="ENSSSCP00060029296.1"/>
    <property type="gene ID" value="ENSSSCG00060050199.1"/>
</dbReference>
<evidence type="ECO:0000313" key="2">
    <source>
        <dbReference type="Proteomes" id="UP000694723"/>
    </source>
</evidence>
<dbReference type="SUPFAM" id="SSF54686">
    <property type="entry name" value="Ribosomal protein L16p/L10e"/>
    <property type="match status" value="1"/>
</dbReference>
<accession>A0A8D2BMD0</accession>
<dbReference type="Ensembl" id="ENSSSCT00055042744.1">
    <property type="protein sequence ID" value="ENSSSCP00055034014.1"/>
    <property type="gene ID" value="ENSSSCG00055021783.1"/>
</dbReference>
<dbReference type="Proteomes" id="UP000694728">
    <property type="component" value="Unplaced"/>
</dbReference>
<proteinExistence type="predicted"/>
<dbReference type="Proteomes" id="UP000694726">
    <property type="component" value="Unplaced"/>
</dbReference>
<dbReference type="InterPro" id="IPR036920">
    <property type="entry name" value="Ribosomal_uL16_sf"/>
</dbReference>
<dbReference type="Proteomes" id="UP000694725">
    <property type="component" value="Unplaced"/>
</dbReference>
<dbReference type="GO" id="GO:0005840">
    <property type="term" value="C:ribosome"/>
    <property type="evidence" value="ECO:0007669"/>
    <property type="project" value="InterPro"/>
</dbReference>
<reference evidence="1" key="1">
    <citation type="submission" date="2025-05" db="UniProtKB">
        <authorList>
            <consortium name="Ensembl"/>
        </authorList>
    </citation>
    <scope>IDENTIFICATION</scope>
</reference>
<dbReference type="Ensembl" id="ENSSSCT00030014115.1">
    <property type="protein sequence ID" value="ENSSSCP00030006331.1"/>
    <property type="gene ID" value="ENSSSCG00030010307.1"/>
</dbReference>
<dbReference type="Gene3D" id="3.90.1170.10">
    <property type="entry name" value="Ribosomal protein L10e/L16"/>
    <property type="match status" value="1"/>
</dbReference>
<dbReference type="AlphaFoldDB" id="A0A8D2BMD0"/>
<evidence type="ECO:0000313" key="1">
    <source>
        <dbReference type="Ensembl" id="ENSSSCP00060029296.1"/>
    </source>
</evidence>
<dbReference type="InterPro" id="IPR001197">
    <property type="entry name" value="Ribosomal_uL16_euk_arch"/>
</dbReference>
<dbReference type="PANTHER" id="PTHR11726">
    <property type="entry name" value="60S RIBOSOMAL PROTEIN L10"/>
    <property type="match status" value="1"/>
</dbReference>
<sequence length="147" mass="16405">MLILYLQPIKPTSLFALWVPSEQWLQTAASLTACAACVYVGCPKELGDSPLQRAFCLACCPQSKIHTDTHSAFGKLQGSVARVLTVVIMSISSKLQNKEHMIEPPHKAKFNFPGHWKIHIPKKWGFTKLNADEFENMVAEKQLILDG</sequence>
<name>A0A8D2BMD0_PIG</name>
<dbReference type="Proteomes" id="UP000694727">
    <property type="component" value="Unplaced"/>
</dbReference>
<dbReference type="Ensembl" id="ENSSSCT00050015242.1">
    <property type="protein sequence ID" value="ENSSSCP00050006227.1"/>
    <property type="gene ID" value="ENSSSCG00050011340.1"/>
</dbReference>
<dbReference type="Ensembl" id="ENSSSCT00065071025.1">
    <property type="protein sequence ID" value="ENSSSCP00065030955.1"/>
    <property type="gene ID" value="ENSSSCG00065051877.1"/>
</dbReference>
<dbReference type="Proteomes" id="UP000694571">
    <property type="component" value="Unplaced"/>
</dbReference>
<dbReference type="GO" id="GO:0003735">
    <property type="term" value="F:structural constituent of ribosome"/>
    <property type="evidence" value="ECO:0007669"/>
    <property type="project" value="InterPro"/>
</dbReference>
<dbReference type="Proteomes" id="UP000694570">
    <property type="component" value="Unplaced"/>
</dbReference>
<dbReference type="Gene3D" id="3.30.60.300">
    <property type="match status" value="1"/>
</dbReference>